<accession>K1T6U3</accession>
<keyword evidence="1" id="KW-0812">Transmembrane</keyword>
<evidence type="ECO:0000313" key="2">
    <source>
        <dbReference type="EMBL" id="EKC65338.1"/>
    </source>
</evidence>
<keyword evidence="1" id="KW-1133">Transmembrane helix</keyword>
<name>K1T6U3_9ZZZZ</name>
<evidence type="ECO:0008006" key="3">
    <source>
        <dbReference type="Google" id="ProtNLM"/>
    </source>
</evidence>
<organism evidence="2">
    <name type="scientific">human gut metagenome</name>
    <dbReference type="NCBI Taxonomy" id="408170"/>
    <lineage>
        <taxon>unclassified sequences</taxon>
        <taxon>metagenomes</taxon>
        <taxon>organismal metagenomes</taxon>
    </lineage>
</organism>
<reference evidence="2" key="1">
    <citation type="journal article" date="2013" name="Environ. Microbiol.">
        <title>Microbiota from the distal guts of lean and obese adolescents exhibit partial functional redundancy besides clear differences in community structure.</title>
        <authorList>
            <person name="Ferrer M."/>
            <person name="Ruiz A."/>
            <person name="Lanza F."/>
            <person name="Haange S.B."/>
            <person name="Oberbach A."/>
            <person name="Till H."/>
            <person name="Bargiela R."/>
            <person name="Campoy C."/>
            <person name="Segura M.T."/>
            <person name="Richter M."/>
            <person name="von Bergen M."/>
            <person name="Seifert J."/>
            <person name="Suarez A."/>
        </authorList>
    </citation>
    <scope>NUCLEOTIDE SEQUENCE</scope>
</reference>
<feature type="non-terminal residue" evidence="2">
    <location>
        <position position="1"/>
    </location>
</feature>
<dbReference type="EMBL" id="AJWY01006979">
    <property type="protein sequence ID" value="EKC65338.1"/>
    <property type="molecule type" value="Genomic_DNA"/>
</dbReference>
<feature type="transmembrane region" description="Helical" evidence="1">
    <location>
        <begin position="101"/>
        <end position="119"/>
    </location>
</feature>
<gene>
    <name evidence="2" type="ORF">LEA_10380</name>
</gene>
<sequence length="187" mass="21526">YDEAYSYRTAHDNTMMGIIRVVLAAHDTDVPVWYMGLRLWSFLVGDGIIAYKMFALLGTVLSMLLGPVVIRRQWGAKTAALYMIMVSLTPAMMKISVNNRMYSWTVFGVTVCGLTAYFLRERLNSKALWTILFLTTFCGIFSHYFTAFSYLFIYLYLVAVIWQQDRKQIWKPFVCGGSVVLLFVAWL</sequence>
<feature type="transmembrane region" description="Helical" evidence="1">
    <location>
        <begin position="131"/>
        <end position="157"/>
    </location>
</feature>
<keyword evidence="1" id="KW-0472">Membrane</keyword>
<evidence type="ECO:0000256" key="1">
    <source>
        <dbReference type="SAM" id="Phobius"/>
    </source>
</evidence>
<comment type="caution">
    <text evidence="2">The sequence shown here is derived from an EMBL/GenBank/DDBJ whole genome shotgun (WGS) entry which is preliminary data.</text>
</comment>
<dbReference type="AlphaFoldDB" id="K1T6U3"/>
<feature type="transmembrane region" description="Helical" evidence="1">
    <location>
        <begin position="169"/>
        <end position="186"/>
    </location>
</feature>
<protein>
    <recommendedName>
        <fullName evidence="3">Glycosyltransferase RgtA/B/C/D-like domain-containing protein</fullName>
    </recommendedName>
</protein>
<proteinExistence type="predicted"/>
<feature type="transmembrane region" description="Helical" evidence="1">
    <location>
        <begin position="48"/>
        <end position="70"/>
    </location>
</feature>
<feature type="non-terminal residue" evidence="2">
    <location>
        <position position="187"/>
    </location>
</feature>